<organism evidence="3 4">
    <name type="scientific">Parthenolecanium corni</name>
    <dbReference type="NCBI Taxonomy" id="536013"/>
    <lineage>
        <taxon>Eukaryota</taxon>
        <taxon>Metazoa</taxon>
        <taxon>Ecdysozoa</taxon>
        <taxon>Arthropoda</taxon>
        <taxon>Hexapoda</taxon>
        <taxon>Insecta</taxon>
        <taxon>Pterygota</taxon>
        <taxon>Neoptera</taxon>
        <taxon>Paraneoptera</taxon>
        <taxon>Hemiptera</taxon>
        <taxon>Sternorrhyncha</taxon>
        <taxon>Coccoidea</taxon>
        <taxon>Coccidae</taxon>
        <taxon>Parthenolecanium</taxon>
    </lineage>
</organism>
<evidence type="ECO:0000259" key="2">
    <source>
        <dbReference type="Pfam" id="PF15998"/>
    </source>
</evidence>
<comment type="caution">
    <text evidence="3">The sequence shown here is derived from an EMBL/GenBank/DDBJ whole genome shotgun (WGS) entry which is preliminary data.</text>
</comment>
<accession>A0AAN9YAW1</accession>
<dbReference type="InterPro" id="IPR031941">
    <property type="entry name" value="DUF4773"/>
</dbReference>
<keyword evidence="4" id="KW-1185">Reference proteome</keyword>
<gene>
    <name evidence="3" type="ORF">V9T40_005885</name>
</gene>
<dbReference type="PANTHER" id="PTHR36299:SF4">
    <property type="entry name" value="GH07892P-RELATED"/>
    <property type="match status" value="1"/>
</dbReference>
<dbReference type="Pfam" id="PF15998">
    <property type="entry name" value="DUF4773"/>
    <property type="match status" value="1"/>
</dbReference>
<dbReference type="EMBL" id="JBBCAQ010000003">
    <property type="protein sequence ID" value="KAK7604699.1"/>
    <property type="molecule type" value="Genomic_DNA"/>
</dbReference>
<evidence type="ECO:0000313" key="4">
    <source>
        <dbReference type="Proteomes" id="UP001367676"/>
    </source>
</evidence>
<protein>
    <recommendedName>
        <fullName evidence="2">DUF4773 domain-containing protein</fullName>
    </recommendedName>
</protein>
<feature type="chain" id="PRO_5042897121" description="DUF4773 domain-containing protein" evidence="1">
    <location>
        <begin position="26"/>
        <end position="215"/>
    </location>
</feature>
<proteinExistence type="predicted"/>
<feature type="domain" description="DUF4773" evidence="2">
    <location>
        <begin position="50"/>
        <end position="169"/>
    </location>
</feature>
<evidence type="ECO:0000313" key="3">
    <source>
        <dbReference type="EMBL" id="KAK7604699.1"/>
    </source>
</evidence>
<feature type="signal peptide" evidence="1">
    <location>
        <begin position="1"/>
        <end position="25"/>
    </location>
</feature>
<dbReference type="PANTHER" id="PTHR36299">
    <property type="entry name" value="AGAP008005-PA"/>
    <property type="match status" value="1"/>
</dbReference>
<name>A0AAN9YAW1_9HEMI</name>
<evidence type="ECO:0000256" key="1">
    <source>
        <dbReference type="SAM" id="SignalP"/>
    </source>
</evidence>
<keyword evidence="1" id="KW-0732">Signal</keyword>
<reference evidence="3 4" key="1">
    <citation type="submission" date="2024-03" db="EMBL/GenBank/DDBJ databases">
        <title>Adaptation during the transition from Ophiocordyceps entomopathogen to insect associate is accompanied by gene loss and intensified selection.</title>
        <authorList>
            <person name="Ward C.M."/>
            <person name="Onetto C.A."/>
            <person name="Borneman A.R."/>
        </authorList>
    </citation>
    <scope>NUCLEOTIDE SEQUENCE [LARGE SCALE GENOMIC DNA]</scope>
    <source>
        <strain evidence="3">AWRI1</strain>
        <tissue evidence="3">Single Adult Female</tissue>
    </source>
</reference>
<dbReference type="Proteomes" id="UP001367676">
    <property type="component" value="Unassembled WGS sequence"/>
</dbReference>
<dbReference type="AlphaFoldDB" id="A0AAN9YAW1"/>
<sequence length="215" mass="23651">MGSLSVETIWILLILAILAPAVTLGAKSKKPSKNATSTETTSQASRIRYPCQCQDGECGCCTGNILSNFNINVQNKACANVTYYPEDFEFHIRFILNNNVFYQRRMSGKNPPPLCAAMPYFSNIKMCVIFSNVYVAGRNLHMCMNLEGKYRNNTLYSFSFDCIRIGTSGIAWLSPEEGGGLGPPKPVVDNLTENEDYDAVVASEGDDIQSAKSLT</sequence>